<dbReference type="EMBL" id="AJAQ01000018">
    <property type="protein sequence ID" value="EOH93087.1"/>
    <property type="molecule type" value="Genomic_DNA"/>
</dbReference>
<dbReference type="PROSITE" id="PS01124">
    <property type="entry name" value="HTH_ARAC_FAMILY_2"/>
    <property type="match status" value="1"/>
</dbReference>
<dbReference type="PATRIC" id="fig|1158607.3.peg.2719"/>
<comment type="caution">
    <text evidence="5">The sequence shown here is derived from an EMBL/GenBank/DDBJ whole genome shotgun (WGS) entry which is preliminary data.</text>
</comment>
<keyword evidence="3" id="KW-0804">Transcription</keyword>
<dbReference type="OrthoDB" id="9813413at2"/>
<evidence type="ECO:0000256" key="2">
    <source>
        <dbReference type="ARBA" id="ARBA00023125"/>
    </source>
</evidence>
<evidence type="ECO:0000313" key="6">
    <source>
        <dbReference type="Proteomes" id="UP000013782"/>
    </source>
</evidence>
<dbReference type="AlphaFoldDB" id="R2Q9G8"/>
<dbReference type="RefSeq" id="WP_010757713.1">
    <property type="nucleotide sequence ID" value="NZ_ASWD01000001.1"/>
</dbReference>
<dbReference type="SUPFAM" id="SSF46689">
    <property type="entry name" value="Homeodomain-like"/>
    <property type="match status" value="1"/>
</dbReference>
<name>R2Q9G8_9ENTE</name>
<proteinExistence type="predicted"/>
<sequence>MEHRYQRFLKAQDYSDGLAHLNFRYTIKSSTSNGLTISRIHQLDNTVLTYSVVDCSQGIFSRVPDAPQDYLGLRFIRRGYEIHSSGDHQSVLQDHTLGIFDLNTISIYDRQQPTEGINLFIEKNGHTRNLLRPTTVNTILDCRRGTGRYLLESMFTFEEQFPYTSIEENKLILHHFICLLCDWLAQKEPYSLEEMLLNQAADYIRSYLWDTTLTIDRTAHACQTSVRTLQKVFQAADLSFSSYLKDTRLALAAVKLFQTNQPATAIAFQCGFNNSAYFSKCFKEKYHQSPLEYRRRMQSFLTQDRFAASDCPLLN</sequence>
<keyword evidence="2" id="KW-0238">DNA-binding</keyword>
<dbReference type="GO" id="GO:0003700">
    <property type="term" value="F:DNA-binding transcription factor activity"/>
    <property type="evidence" value="ECO:0007669"/>
    <property type="project" value="InterPro"/>
</dbReference>
<dbReference type="Proteomes" id="UP000013782">
    <property type="component" value="Unassembled WGS sequence"/>
</dbReference>
<dbReference type="eggNOG" id="COG2207">
    <property type="taxonomic scope" value="Bacteria"/>
</dbReference>
<dbReference type="HOGENOM" id="CLU_882076_0_0_9"/>
<dbReference type="InterPro" id="IPR009057">
    <property type="entry name" value="Homeodomain-like_sf"/>
</dbReference>
<dbReference type="Pfam" id="PF12833">
    <property type="entry name" value="HTH_18"/>
    <property type="match status" value="1"/>
</dbReference>
<keyword evidence="6" id="KW-1185">Reference proteome</keyword>
<keyword evidence="1" id="KW-0805">Transcription regulation</keyword>
<gene>
    <name evidence="5" type="ORF">UAU_02729</name>
</gene>
<evidence type="ECO:0000313" key="5">
    <source>
        <dbReference type="EMBL" id="EOH93087.1"/>
    </source>
</evidence>
<dbReference type="STRING" id="160454.RV10_GL003255"/>
<reference evidence="5 6" key="1">
    <citation type="submission" date="2013-02" db="EMBL/GenBank/DDBJ databases">
        <title>The Genome Sequence of Enterococcus pallens BAA-351.</title>
        <authorList>
            <consortium name="The Broad Institute Genome Sequencing Platform"/>
            <consortium name="The Broad Institute Genome Sequencing Center for Infectious Disease"/>
            <person name="Earl A.M."/>
            <person name="Gilmore M.S."/>
            <person name="Lebreton F."/>
            <person name="Walker B."/>
            <person name="Young S.K."/>
            <person name="Zeng Q."/>
            <person name="Gargeya S."/>
            <person name="Fitzgerald M."/>
            <person name="Haas B."/>
            <person name="Abouelleil A."/>
            <person name="Alvarado L."/>
            <person name="Arachchi H.M."/>
            <person name="Berlin A.M."/>
            <person name="Chapman S.B."/>
            <person name="Dewar J."/>
            <person name="Goldberg J."/>
            <person name="Griggs A."/>
            <person name="Gujja S."/>
            <person name="Hansen M."/>
            <person name="Howarth C."/>
            <person name="Imamovic A."/>
            <person name="Larimer J."/>
            <person name="McCowan C."/>
            <person name="Murphy C."/>
            <person name="Neiman D."/>
            <person name="Pearson M."/>
            <person name="Priest M."/>
            <person name="Roberts A."/>
            <person name="Saif S."/>
            <person name="Shea T."/>
            <person name="Sisk P."/>
            <person name="Sykes S."/>
            <person name="Wortman J."/>
            <person name="Nusbaum C."/>
            <person name="Birren B."/>
        </authorList>
    </citation>
    <scope>NUCLEOTIDE SEQUENCE [LARGE SCALE GENOMIC DNA]</scope>
    <source>
        <strain evidence="5 6">ATCC BAA-351</strain>
    </source>
</reference>
<protein>
    <recommendedName>
        <fullName evidence="4">HTH araC/xylS-type domain-containing protein</fullName>
    </recommendedName>
</protein>
<evidence type="ECO:0000256" key="1">
    <source>
        <dbReference type="ARBA" id="ARBA00023015"/>
    </source>
</evidence>
<dbReference type="InterPro" id="IPR018060">
    <property type="entry name" value="HTH_AraC"/>
</dbReference>
<dbReference type="PANTHER" id="PTHR43280">
    <property type="entry name" value="ARAC-FAMILY TRANSCRIPTIONAL REGULATOR"/>
    <property type="match status" value="1"/>
</dbReference>
<dbReference type="PANTHER" id="PTHR43280:SF2">
    <property type="entry name" value="HTH-TYPE TRANSCRIPTIONAL REGULATOR EXSA"/>
    <property type="match status" value="1"/>
</dbReference>
<organism evidence="5 6">
    <name type="scientific">Enterococcus pallens ATCC BAA-351</name>
    <dbReference type="NCBI Taxonomy" id="1158607"/>
    <lineage>
        <taxon>Bacteria</taxon>
        <taxon>Bacillati</taxon>
        <taxon>Bacillota</taxon>
        <taxon>Bacilli</taxon>
        <taxon>Lactobacillales</taxon>
        <taxon>Enterococcaceae</taxon>
        <taxon>Enterococcus</taxon>
    </lineage>
</organism>
<dbReference type="SMART" id="SM00342">
    <property type="entry name" value="HTH_ARAC"/>
    <property type="match status" value="1"/>
</dbReference>
<feature type="domain" description="HTH araC/xylS-type" evidence="4">
    <location>
        <begin position="198"/>
        <end position="296"/>
    </location>
</feature>
<evidence type="ECO:0000256" key="3">
    <source>
        <dbReference type="ARBA" id="ARBA00023163"/>
    </source>
</evidence>
<dbReference type="GO" id="GO:0043565">
    <property type="term" value="F:sequence-specific DNA binding"/>
    <property type="evidence" value="ECO:0007669"/>
    <property type="project" value="InterPro"/>
</dbReference>
<accession>R2Q9G8</accession>
<dbReference type="Gene3D" id="1.10.10.60">
    <property type="entry name" value="Homeodomain-like"/>
    <property type="match status" value="1"/>
</dbReference>
<evidence type="ECO:0000259" key="4">
    <source>
        <dbReference type="PROSITE" id="PS01124"/>
    </source>
</evidence>